<sequence length="106" mass="10906">MAADSLASSAQRSHSHQTRPSRGVTSCSTRKWGATKSPTPTCHPLPNCATGPVAGQKTAGSGHLMSLPQASIPNFHLEPPPGLPLQAPDADRLPTAPPPARSQDVG</sequence>
<name>A0AA40EPQ3_9PEZI</name>
<reference evidence="2" key="1">
    <citation type="submission" date="2023-06" db="EMBL/GenBank/DDBJ databases">
        <title>Genome-scale phylogeny and comparative genomics of the fungal order Sordariales.</title>
        <authorList>
            <consortium name="Lawrence Berkeley National Laboratory"/>
            <person name="Hensen N."/>
            <person name="Bonometti L."/>
            <person name="Westerberg I."/>
            <person name="Brannstrom I.O."/>
            <person name="Guillou S."/>
            <person name="Cros-Aarteil S."/>
            <person name="Calhoun S."/>
            <person name="Haridas S."/>
            <person name="Kuo A."/>
            <person name="Mondo S."/>
            <person name="Pangilinan J."/>
            <person name="Riley R."/>
            <person name="LaButti K."/>
            <person name="Andreopoulos B."/>
            <person name="Lipzen A."/>
            <person name="Chen C."/>
            <person name="Yanf M."/>
            <person name="Daum C."/>
            <person name="Ng V."/>
            <person name="Clum A."/>
            <person name="Steindorff A."/>
            <person name="Ohm R."/>
            <person name="Martin F."/>
            <person name="Silar P."/>
            <person name="Natvig D."/>
            <person name="Lalanne C."/>
            <person name="Gautier V."/>
            <person name="Ament-velasquez S.L."/>
            <person name="Kruys A."/>
            <person name="Hutchinson M.I."/>
            <person name="Powell A.J."/>
            <person name="Barry K."/>
            <person name="Miller A.N."/>
            <person name="Grigoriev I.V."/>
            <person name="Debuchy R."/>
            <person name="Gladieux P."/>
            <person name="Thoren M.H."/>
            <person name="Johannesson H."/>
        </authorList>
    </citation>
    <scope>NUCLEOTIDE SEQUENCE</scope>
    <source>
        <strain evidence="2">SMH3187-1</strain>
    </source>
</reference>
<keyword evidence="3" id="KW-1185">Reference proteome</keyword>
<dbReference type="Proteomes" id="UP001172155">
    <property type="component" value="Unassembled WGS sequence"/>
</dbReference>
<dbReference type="AlphaFoldDB" id="A0AA40EPQ3"/>
<organism evidence="2 3">
    <name type="scientific">Schizothecium vesticola</name>
    <dbReference type="NCBI Taxonomy" id="314040"/>
    <lineage>
        <taxon>Eukaryota</taxon>
        <taxon>Fungi</taxon>
        <taxon>Dikarya</taxon>
        <taxon>Ascomycota</taxon>
        <taxon>Pezizomycotina</taxon>
        <taxon>Sordariomycetes</taxon>
        <taxon>Sordariomycetidae</taxon>
        <taxon>Sordariales</taxon>
        <taxon>Schizotheciaceae</taxon>
        <taxon>Schizothecium</taxon>
    </lineage>
</organism>
<gene>
    <name evidence="2" type="ORF">B0T18DRAFT_179577</name>
</gene>
<feature type="region of interest" description="Disordered" evidence="1">
    <location>
        <begin position="1"/>
        <end position="106"/>
    </location>
</feature>
<protein>
    <submittedName>
        <fullName evidence="2">Uncharacterized protein</fullName>
    </submittedName>
</protein>
<evidence type="ECO:0000313" key="2">
    <source>
        <dbReference type="EMBL" id="KAK0743244.1"/>
    </source>
</evidence>
<feature type="compositionally biased region" description="Polar residues" evidence="1">
    <location>
        <begin position="20"/>
        <end position="29"/>
    </location>
</feature>
<accession>A0AA40EPQ3</accession>
<proteinExistence type="predicted"/>
<evidence type="ECO:0000256" key="1">
    <source>
        <dbReference type="SAM" id="MobiDB-lite"/>
    </source>
</evidence>
<comment type="caution">
    <text evidence="2">The sequence shown here is derived from an EMBL/GenBank/DDBJ whole genome shotgun (WGS) entry which is preliminary data.</text>
</comment>
<dbReference type="EMBL" id="JAUKUD010000005">
    <property type="protein sequence ID" value="KAK0743244.1"/>
    <property type="molecule type" value="Genomic_DNA"/>
</dbReference>
<evidence type="ECO:0000313" key="3">
    <source>
        <dbReference type="Proteomes" id="UP001172155"/>
    </source>
</evidence>
<feature type="compositionally biased region" description="Polar residues" evidence="1">
    <location>
        <begin position="1"/>
        <end position="12"/>
    </location>
</feature>